<evidence type="ECO:0000256" key="2">
    <source>
        <dbReference type="ARBA" id="ARBA00022473"/>
    </source>
</evidence>
<dbReference type="PROSITE" id="PS51879">
    <property type="entry name" value="RST"/>
    <property type="match status" value="1"/>
</dbReference>
<dbReference type="Proteomes" id="UP000030645">
    <property type="component" value="Unassembled WGS sequence"/>
</dbReference>
<dbReference type="PROSITE" id="PS51059">
    <property type="entry name" value="PARP_CATALYTIC"/>
    <property type="match status" value="1"/>
</dbReference>
<evidence type="ECO:0000256" key="1">
    <source>
        <dbReference type="ARBA" id="ARBA00004123"/>
    </source>
</evidence>
<proteinExistence type="predicted"/>
<dbReference type="PANTHER" id="PTHR32263">
    <property type="entry name" value="INACTIVE POLY [ADP-RIBOSE] POLYMERASE SRO4-RELATED"/>
    <property type="match status" value="1"/>
</dbReference>
<evidence type="ECO:0000313" key="8">
    <source>
        <dbReference type="EMBL" id="EXB87889.1"/>
    </source>
</evidence>
<dbReference type="EMBL" id="KE344940">
    <property type="protein sequence ID" value="EXB87889.1"/>
    <property type="molecule type" value="Genomic_DNA"/>
</dbReference>
<dbReference type="AlphaFoldDB" id="W9RMV8"/>
<comment type="subcellular location">
    <subcellularLocation>
        <location evidence="1">Nucleus</location>
    </subcellularLocation>
</comment>
<evidence type="ECO:0000256" key="5">
    <source>
        <dbReference type="SAM" id="MobiDB-lite"/>
    </source>
</evidence>
<evidence type="ECO:0000256" key="4">
    <source>
        <dbReference type="ARBA" id="ARBA00023242"/>
    </source>
</evidence>
<dbReference type="SUPFAM" id="SSF56399">
    <property type="entry name" value="ADP-ribosylation"/>
    <property type="match status" value="1"/>
</dbReference>
<dbReference type="InterPro" id="IPR012317">
    <property type="entry name" value="Poly(ADP-ribose)pol_cat_dom"/>
</dbReference>
<accession>W9RMV8</accession>
<dbReference type="PANTHER" id="PTHR32263:SF12">
    <property type="entry name" value="INACTIVE POLY [ADP-RIBOSE] POLYMERASE SRO4-RELATED"/>
    <property type="match status" value="1"/>
</dbReference>
<evidence type="ECO:0000256" key="3">
    <source>
        <dbReference type="ARBA" id="ARBA00023016"/>
    </source>
</evidence>
<evidence type="ECO:0000259" key="7">
    <source>
        <dbReference type="PROSITE" id="PS51879"/>
    </source>
</evidence>
<keyword evidence="3" id="KW-0346">Stress response</keyword>
<dbReference type="InterPro" id="IPR022003">
    <property type="entry name" value="RST"/>
</dbReference>
<keyword evidence="9" id="KW-1185">Reference proteome</keyword>
<dbReference type="eggNOG" id="ENOG502QTKK">
    <property type="taxonomic scope" value="Eukaryota"/>
</dbReference>
<dbReference type="GO" id="GO:0005634">
    <property type="term" value="C:nucleus"/>
    <property type="evidence" value="ECO:0007669"/>
    <property type="project" value="UniProtKB-SubCell"/>
</dbReference>
<dbReference type="InterPro" id="IPR044964">
    <property type="entry name" value="RCD1/SRO1-5"/>
</dbReference>
<dbReference type="GO" id="GO:0003950">
    <property type="term" value="F:NAD+ poly-ADP-ribosyltransferase activity"/>
    <property type="evidence" value="ECO:0007669"/>
    <property type="project" value="InterPro"/>
</dbReference>
<dbReference type="Gene3D" id="3.90.228.10">
    <property type="match status" value="1"/>
</dbReference>
<evidence type="ECO:0000259" key="6">
    <source>
        <dbReference type="PROSITE" id="PS51059"/>
    </source>
</evidence>
<organism evidence="8 9">
    <name type="scientific">Morus notabilis</name>
    <dbReference type="NCBI Taxonomy" id="981085"/>
    <lineage>
        <taxon>Eukaryota</taxon>
        <taxon>Viridiplantae</taxon>
        <taxon>Streptophyta</taxon>
        <taxon>Embryophyta</taxon>
        <taxon>Tracheophyta</taxon>
        <taxon>Spermatophyta</taxon>
        <taxon>Magnoliopsida</taxon>
        <taxon>eudicotyledons</taxon>
        <taxon>Gunneridae</taxon>
        <taxon>Pentapetalae</taxon>
        <taxon>rosids</taxon>
        <taxon>fabids</taxon>
        <taxon>Rosales</taxon>
        <taxon>Moraceae</taxon>
        <taxon>Moreae</taxon>
        <taxon>Morus</taxon>
    </lineage>
</organism>
<feature type="domain" description="PARP catalytic" evidence="6">
    <location>
        <begin position="42"/>
        <end position="274"/>
    </location>
</feature>
<dbReference type="Pfam" id="PF12174">
    <property type="entry name" value="RST"/>
    <property type="match status" value="1"/>
</dbReference>
<keyword evidence="4" id="KW-0539">Nucleus</keyword>
<name>W9RMV8_9ROSA</name>
<feature type="region of interest" description="Disordered" evidence="5">
    <location>
        <begin position="1"/>
        <end position="34"/>
    </location>
</feature>
<sequence length="393" mass="44091">MEFQYDPSSSSGGDNNSLELHKLTGDSSQDDVSSVSDCESGITGVRTDESFSFGGALVRLFEGDRVHDLIKERFVLSLGSAIGPKTTVVGIHRNPHSSIVGQARFHCFQIFAKAIERKRGGNANVRYAWYAPSSADEVSRIVSHGFADQFGKYRNNNNNNNELYGHGIYLAPDDSAIDCLGDGSFIEEDGIRHLVLCRVIMGKAEIVRSGSEQYHPSSDEFDSGVDNLTKPRKYIVWSTHMNTCILPEYVVSFRAPTFLKASARIEEPIRRPTSPWMPFPALISALSKFLPPPTVALISKYHKDHKAIVFAMMEKKVARQELIQRVRQIAGDDILISVIKDFRAKVKFVGDDLTLYVLFLHRKGWLKTDLENCLGIFRLLKHVNNWNVKVILE</sequence>
<reference evidence="9" key="1">
    <citation type="submission" date="2013-01" db="EMBL/GenBank/DDBJ databases">
        <title>Draft Genome Sequence of a Mulberry Tree, Morus notabilis C.K. Schneid.</title>
        <authorList>
            <person name="He N."/>
            <person name="Zhao S."/>
        </authorList>
    </citation>
    <scope>NUCLEOTIDE SEQUENCE</scope>
</reference>
<evidence type="ECO:0000313" key="9">
    <source>
        <dbReference type="Proteomes" id="UP000030645"/>
    </source>
</evidence>
<feature type="domain" description="RST" evidence="7">
    <location>
        <begin position="270"/>
        <end position="348"/>
    </location>
</feature>
<protein>
    <submittedName>
        <fullName evidence="8">Putative inactive poly [ADP-ribose] polymerase SRO5</fullName>
    </submittedName>
</protein>
<gene>
    <name evidence="8" type="ORF">L484_015020</name>
</gene>
<keyword evidence="2" id="KW-0217">Developmental protein</keyword>
<feature type="compositionally biased region" description="Low complexity" evidence="5">
    <location>
        <begin position="1"/>
        <end position="17"/>
    </location>
</feature>